<keyword evidence="7" id="KW-1185">Reference proteome</keyword>
<dbReference type="Gene3D" id="3.60.15.10">
    <property type="entry name" value="Ribonuclease Z/Hydroxyacylglutathione hydrolase-like"/>
    <property type="match status" value="1"/>
</dbReference>
<reference evidence="6" key="1">
    <citation type="submission" date="2022-09" db="EMBL/GenBank/DDBJ databases">
        <title>Aureispira anguillicida sp. nov., isolated from Leptocephalus of Japanese eel Anguilla japonica.</title>
        <authorList>
            <person name="Yuasa K."/>
            <person name="Mekata T."/>
            <person name="Ikunari K."/>
        </authorList>
    </citation>
    <scope>NUCLEOTIDE SEQUENCE</scope>
    <source>
        <strain evidence="6">EL160426</strain>
    </source>
</reference>
<dbReference type="Pfam" id="PF00753">
    <property type="entry name" value="Lactamase_B"/>
    <property type="match status" value="1"/>
</dbReference>
<evidence type="ECO:0000256" key="3">
    <source>
        <dbReference type="ARBA" id="ARBA00022801"/>
    </source>
</evidence>
<evidence type="ECO:0000256" key="4">
    <source>
        <dbReference type="ARBA" id="ARBA00022833"/>
    </source>
</evidence>
<keyword evidence="4" id="KW-0862">Zinc</keyword>
<feature type="domain" description="Metallo-beta-lactamase" evidence="5">
    <location>
        <begin position="13"/>
        <end position="198"/>
    </location>
</feature>
<evidence type="ECO:0000256" key="1">
    <source>
        <dbReference type="ARBA" id="ARBA00001947"/>
    </source>
</evidence>
<accession>A0A916DWY2</accession>
<dbReference type="KEGG" id="aup:AsAng_0059740"/>
<evidence type="ECO:0000313" key="7">
    <source>
        <dbReference type="Proteomes" id="UP001060919"/>
    </source>
</evidence>
<dbReference type="RefSeq" id="WP_264790363.1">
    <property type="nucleotide sequence ID" value="NZ_AP026867.1"/>
</dbReference>
<dbReference type="AlphaFoldDB" id="A0A916DWY2"/>
<dbReference type="EMBL" id="AP026867">
    <property type="protein sequence ID" value="BDS15190.1"/>
    <property type="molecule type" value="Genomic_DNA"/>
</dbReference>
<gene>
    <name evidence="6" type="ORF">AsAng_0059740</name>
</gene>
<proteinExistence type="predicted"/>
<keyword evidence="3" id="KW-0378">Hydrolase</keyword>
<dbReference type="PANTHER" id="PTHR46233:SF3">
    <property type="entry name" value="HYDROXYACYLGLUTATHIONE HYDROLASE GLOC"/>
    <property type="match status" value="1"/>
</dbReference>
<dbReference type="CDD" id="cd06262">
    <property type="entry name" value="metallo-hydrolase-like_MBL-fold"/>
    <property type="match status" value="1"/>
</dbReference>
<evidence type="ECO:0000259" key="5">
    <source>
        <dbReference type="SMART" id="SM00849"/>
    </source>
</evidence>
<dbReference type="Proteomes" id="UP001060919">
    <property type="component" value="Chromosome"/>
</dbReference>
<dbReference type="SMART" id="SM00849">
    <property type="entry name" value="Lactamase_B"/>
    <property type="match status" value="1"/>
</dbReference>
<organism evidence="6 7">
    <name type="scientific">Aureispira anguillae</name>
    <dbReference type="NCBI Taxonomy" id="2864201"/>
    <lineage>
        <taxon>Bacteria</taxon>
        <taxon>Pseudomonadati</taxon>
        <taxon>Bacteroidota</taxon>
        <taxon>Saprospiria</taxon>
        <taxon>Saprospirales</taxon>
        <taxon>Saprospiraceae</taxon>
        <taxon>Aureispira</taxon>
    </lineage>
</organism>
<dbReference type="GO" id="GO:0016787">
    <property type="term" value="F:hydrolase activity"/>
    <property type="evidence" value="ECO:0007669"/>
    <property type="project" value="UniProtKB-KW"/>
</dbReference>
<dbReference type="InterPro" id="IPR051453">
    <property type="entry name" value="MBL_Glyoxalase_II"/>
</dbReference>
<name>A0A916DWY2_9BACT</name>
<dbReference type="PANTHER" id="PTHR46233">
    <property type="entry name" value="HYDROXYACYLGLUTATHIONE HYDROLASE GLOC"/>
    <property type="match status" value="1"/>
</dbReference>
<dbReference type="GO" id="GO:0046872">
    <property type="term" value="F:metal ion binding"/>
    <property type="evidence" value="ECO:0007669"/>
    <property type="project" value="UniProtKB-KW"/>
</dbReference>
<evidence type="ECO:0000313" key="6">
    <source>
        <dbReference type="EMBL" id="BDS15190.1"/>
    </source>
</evidence>
<keyword evidence="2" id="KW-0479">Metal-binding</keyword>
<dbReference type="SUPFAM" id="SSF56281">
    <property type="entry name" value="Metallo-hydrolase/oxidoreductase"/>
    <property type="match status" value="1"/>
</dbReference>
<protein>
    <submittedName>
        <fullName evidence="6">MBL fold metallo-hydrolase</fullName>
    </submittedName>
</protein>
<dbReference type="InterPro" id="IPR001279">
    <property type="entry name" value="Metallo-B-lactamas"/>
</dbReference>
<comment type="cofactor">
    <cofactor evidence="1">
        <name>Zn(2+)</name>
        <dbReference type="ChEBI" id="CHEBI:29105"/>
    </cofactor>
</comment>
<sequence>MAQVHFFTFSPFSENTYIIYDETKECIIIDPGCYTAEERKTLSNFITEHELTPVRLINTHCHLDHVFGNRYVAETYQLPLEIHEGELPVLESVPVVCQMYGIPNVQQSPDPDPNKFIQAGDLIQFGNTELSVLFTPGHSPASVSFYCSNDNFIIGGDVLFQGSIGRTDLPGGDMNTLMQSIFDHFLTLPDSTIVYSGHGNPTTVGAEKASNPFILNHAR</sequence>
<evidence type="ECO:0000256" key="2">
    <source>
        <dbReference type="ARBA" id="ARBA00022723"/>
    </source>
</evidence>
<dbReference type="InterPro" id="IPR036866">
    <property type="entry name" value="RibonucZ/Hydroxyglut_hydro"/>
</dbReference>